<feature type="non-terminal residue" evidence="3">
    <location>
        <position position="475"/>
    </location>
</feature>
<dbReference type="EMBL" id="KV454002">
    <property type="protein sequence ID" value="ODQ47300.1"/>
    <property type="molecule type" value="Genomic_DNA"/>
</dbReference>
<dbReference type="Pfam" id="PF11951">
    <property type="entry name" value="Fungal_trans_2"/>
    <property type="match status" value="1"/>
</dbReference>
<accession>A0A1E3NME0</accession>
<evidence type="ECO:0000256" key="2">
    <source>
        <dbReference type="ARBA" id="ARBA00023242"/>
    </source>
</evidence>
<comment type="subcellular location">
    <subcellularLocation>
        <location evidence="1">Nucleus</location>
    </subcellularLocation>
</comment>
<dbReference type="STRING" id="763406.A0A1E3NME0"/>
<proteinExistence type="predicted"/>
<dbReference type="GO" id="GO:0005634">
    <property type="term" value="C:nucleus"/>
    <property type="evidence" value="ECO:0007669"/>
    <property type="project" value="UniProtKB-SubCell"/>
</dbReference>
<evidence type="ECO:0008006" key="5">
    <source>
        <dbReference type="Google" id="ProtNLM"/>
    </source>
</evidence>
<dbReference type="GeneID" id="30179173"/>
<dbReference type="InterPro" id="IPR021858">
    <property type="entry name" value="Fun_TF"/>
</dbReference>
<name>A0A1E3NME0_9ASCO</name>
<dbReference type="RefSeq" id="XP_019018413.1">
    <property type="nucleotide sequence ID" value="XM_019162486.1"/>
</dbReference>
<gene>
    <name evidence="3" type="ORF">PICMEDRAFT_27188</name>
</gene>
<dbReference type="Proteomes" id="UP000094455">
    <property type="component" value="Unassembled WGS sequence"/>
</dbReference>
<keyword evidence="2" id="KW-0539">Nucleus</keyword>
<protein>
    <recommendedName>
        <fullName evidence="5">Transcription factor domain-containing protein</fullName>
    </recommendedName>
</protein>
<dbReference type="GO" id="GO:0000976">
    <property type="term" value="F:transcription cis-regulatory region binding"/>
    <property type="evidence" value="ECO:0007669"/>
    <property type="project" value="TreeGrafter"/>
</dbReference>
<feature type="non-terminal residue" evidence="3">
    <location>
        <position position="1"/>
    </location>
</feature>
<sequence length="475" mass="55475">IEEYDSNDKYLPMDESQMLENVYVSDTDLLRVFKSKKLHPYLKPTVHLLLSKNNSLKVINPSSPIMRQLDSTGKLFLENYVTNLAMTHLNIGNDQFFLDCAISQASTDPAILYCLVAWGGMFLVGRDNEIASMYFDKSLKFIQKRREQMKLATFDNEKYLQLMLFYVLLSCAEISTGDVGRWYHMLLQCKDIINQYGGLKQFVKKNKDNKVAKWILSNIFYHDVLSTRTTDLGTVISIDEYKDVFKTQKFLQNGDYGLDPFYGLSQDLYLLLGEVANSKKALKNSKFPFSFFPLDGLTAELDENYFKKVEESWFQVYDKTIQDCKPSVDMLATVIKNDPKGKLLEHHLTFFELTQTCLRIYIRITFKEIEFDNEEIQSLWKVGIRLFNILIGTKLQSLLGLSLLMLGVISITEEQRELMKNSYDTFLRNYQILNVRVCWEIIRQVWKKYDDQVANRQKRFVDWSETVSLMGWNCC</sequence>
<evidence type="ECO:0000256" key="1">
    <source>
        <dbReference type="ARBA" id="ARBA00004123"/>
    </source>
</evidence>
<keyword evidence="4" id="KW-1185">Reference proteome</keyword>
<dbReference type="PANTHER" id="PTHR37534">
    <property type="entry name" value="TRANSCRIPTIONAL ACTIVATOR PROTEIN UGA3"/>
    <property type="match status" value="1"/>
</dbReference>
<evidence type="ECO:0000313" key="4">
    <source>
        <dbReference type="Proteomes" id="UP000094455"/>
    </source>
</evidence>
<dbReference type="PANTHER" id="PTHR37534:SF7">
    <property type="entry name" value="TRANSCRIPTIONAL ACTIVATOR PROTEIN UGA3"/>
    <property type="match status" value="1"/>
</dbReference>
<evidence type="ECO:0000313" key="3">
    <source>
        <dbReference type="EMBL" id="ODQ47300.1"/>
    </source>
</evidence>
<dbReference type="GO" id="GO:0045944">
    <property type="term" value="P:positive regulation of transcription by RNA polymerase II"/>
    <property type="evidence" value="ECO:0007669"/>
    <property type="project" value="TreeGrafter"/>
</dbReference>
<dbReference type="GO" id="GO:0003700">
    <property type="term" value="F:DNA-binding transcription factor activity"/>
    <property type="evidence" value="ECO:0007669"/>
    <property type="project" value="TreeGrafter"/>
</dbReference>
<dbReference type="OrthoDB" id="5419315at2759"/>
<reference evidence="3 4" key="1">
    <citation type="journal article" date="2016" name="Proc. Natl. Acad. Sci. U.S.A.">
        <title>Comparative genomics of biotechnologically important yeasts.</title>
        <authorList>
            <person name="Riley R."/>
            <person name="Haridas S."/>
            <person name="Wolfe K.H."/>
            <person name="Lopes M.R."/>
            <person name="Hittinger C.T."/>
            <person name="Goeker M."/>
            <person name="Salamov A.A."/>
            <person name="Wisecaver J.H."/>
            <person name="Long T.M."/>
            <person name="Calvey C.H."/>
            <person name="Aerts A.L."/>
            <person name="Barry K.W."/>
            <person name="Choi C."/>
            <person name="Clum A."/>
            <person name="Coughlan A.Y."/>
            <person name="Deshpande S."/>
            <person name="Douglass A.P."/>
            <person name="Hanson S.J."/>
            <person name="Klenk H.-P."/>
            <person name="LaButti K.M."/>
            <person name="Lapidus A."/>
            <person name="Lindquist E.A."/>
            <person name="Lipzen A.M."/>
            <person name="Meier-Kolthoff J.P."/>
            <person name="Ohm R.A."/>
            <person name="Otillar R.P."/>
            <person name="Pangilinan J.L."/>
            <person name="Peng Y."/>
            <person name="Rokas A."/>
            <person name="Rosa C.A."/>
            <person name="Scheuner C."/>
            <person name="Sibirny A.A."/>
            <person name="Slot J.C."/>
            <person name="Stielow J.B."/>
            <person name="Sun H."/>
            <person name="Kurtzman C.P."/>
            <person name="Blackwell M."/>
            <person name="Grigoriev I.V."/>
            <person name="Jeffries T.W."/>
        </authorList>
    </citation>
    <scope>NUCLEOTIDE SEQUENCE [LARGE SCALE GENOMIC DNA]</scope>
    <source>
        <strain evidence="3 4">NRRL Y-2026</strain>
    </source>
</reference>
<dbReference type="AlphaFoldDB" id="A0A1E3NME0"/>
<organism evidence="3 4">
    <name type="scientific">Pichia membranifaciens NRRL Y-2026</name>
    <dbReference type="NCBI Taxonomy" id="763406"/>
    <lineage>
        <taxon>Eukaryota</taxon>
        <taxon>Fungi</taxon>
        <taxon>Dikarya</taxon>
        <taxon>Ascomycota</taxon>
        <taxon>Saccharomycotina</taxon>
        <taxon>Pichiomycetes</taxon>
        <taxon>Pichiales</taxon>
        <taxon>Pichiaceae</taxon>
        <taxon>Pichia</taxon>
    </lineage>
</organism>